<proteinExistence type="predicted"/>
<evidence type="ECO:0000256" key="1">
    <source>
        <dbReference type="SAM" id="MobiDB-lite"/>
    </source>
</evidence>
<dbReference type="RefSeq" id="XP_004222589.1">
    <property type="nucleotide sequence ID" value="XM_004222541.1"/>
</dbReference>
<dbReference type="EMBL" id="DF157101">
    <property type="protein sequence ID" value="GAB66642.1"/>
    <property type="molecule type" value="Genomic_DNA"/>
</dbReference>
<dbReference type="OrthoDB" id="360686at2759"/>
<dbReference type="VEuPathDB" id="PlasmoDB:PCYB_094260"/>
<dbReference type="eggNOG" id="ENOG502SQ47">
    <property type="taxonomic scope" value="Eukaryota"/>
</dbReference>
<evidence type="ECO:0000313" key="2">
    <source>
        <dbReference type="EMBL" id="GAB66642.1"/>
    </source>
</evidence>
<protein>
    <submittedName>
        <fullName evidence="2">Uncharacterized protein</fullName>
    </submittedName>
</protein>
<dbReference type="Proteomes" id="UP000006319">
    <property type="component" value="Chromosome 9"/>
</dbReference>
<dbReference type="AlphaFoldDB" id="K6VBS6"/>
<feature type="compositionally biased region" description="Basic and acidic residues" evidence="1">
    <location>
        <begin position="175"/>
        <end position="186"/>
    </location>
</feature>
<accession>K6VBS6</accession>
<name>K6VBS6_PLACD</name>
<dbReference type="GeneID" id="14692996"/>
<keyword evidence="3" id="KW-1185">Reference proteome</keyword>
<dbReference type="KEGG" id="pcy:PCYB_094260"/>
<feature type="region of interest" description="Disordered" evidence="1">
    <location>
        <begin position="175"/>
        <end position="195"/>
    </location>
</feature>
<organism evidence="2 3">
    <name type="scientific">Plasmodium cynomolgi (strain B)</name>
    <dbReference type="NCBI Taxonomy" id="1120755"/>
    <lineage>
        <taxon>Eukaryota</taxon>
        <taxon>Sar</taxon>
        <taxon>Alveolata</taxon>
        <taxon>Apicomplexa</taxon>
        <taxon>Aconoidasida</taxon>
        <taxon>Haemosporida</taxon>
        <taxon>Plasmodiidae</taxon>
        <taxon>Plasmodium</taxon>
        <taxon>Plasmodium (Plasmodium)</taxon>
    </lineage>
</organism>
<sequence>MFESYKQKKLNYMVLDGTNIDNFLTVYSHTYQAAIKGVTPNVLRTFSFYDLENAYFMYDVKSIHIFRKVKDKDKGKSVILKGLNDNFFNAILEVISHNKDKKKINGAEGNAAFIREEMGKAERNRNFPGGGKNMNADKENSNHMALWSSNNHEEFGYEYIKDIIKKGEKELYETDKMYHNSNDEYSSHTSDSVEQ</sequence>
<dbReference type="PhylomeDB" id="K6VBS6"/>
<evidence type="ECO:0000313" key="3">
    <source>
        <dbReference type="Proteomes" id="UP000006319"/>
    </source>
</evidence>
<reference evidence="2 3" key="1">
    <citation type="journal article" date="2012" name="Nat. Genet.">
        <title>Plasmodium cynomolgi genome sequences provide insight into Plasmodium vivax and the monkey malaria clade.</title>
        <authorList>
            <person name="Tachibana S."/>
            <person name="Sullivan S.A."/>
            <person name="Kawai S."/>
            <person name="Nakamura S."/>
            <person name="Kim H.R."/>
            <person name="Goto N."/>
            <person name="Arisue N."/>
            <person name="Palacpac N.M.Q."/>
            <person name="Honma H."/>
            <person name="Yagi M."/>
            <person name="Tougan T."/>
            <person name="Katakai Y."/>
            <person name="Kaneko O."/>
            <person name="Mita T."/>
            <person name="Kita K."/>
            <person name="Yasutomi Y."/>
            <person name="Sutton P.L."/>
            <person name="Shakhbatyan R."/>
            <person name="Horii T."/>
            <person name="Yasunaga T."/>
            <person name="Barnwell J.W."/>
            <person name="Escalante A.A."/>
            <person name="Carlton J.M."/>
            <person name="Tanabe K."/>
        </authorList>
    </citation>
    <scope>NUCLEOTIDE SEQUENCE [LARGE SCALE GENOMIC DNA]</scope>
    <source>
        <strain evidence="2 3">B</strain>
    </source>
</reference>
<gene>
    <name evidence="2" type="ORF">PCYB_094260</name>
</gene>